<dbReference type="InterPro" id="IPR013243">
    <property type="entry name" value="SCA7_dom"/>
</dbReference>
<dbReference type="EMBL" id="JAZDUA010000308">
    <property type="protein sequence ID" value="KAK7861645.1"/>
    <property type="molecule type" value="Genomic_DNA"/>
</dbReference>
<dbReference type="PANTHER" id="PTHR15117">
    <property type="entry name" value="ATAXIN 7 RELATED"/>
    <property type="match status" value="1"/>
</dbReference>
<feature type="region of interest" description="Disordered" evidence="1">
    <location>
        <begin position="375"/>
        <end position="413"/>
    </location>
</feature>
<evidence type="ECO:0000256" key="1">
    <source>
        <dbReference type="SAM" id="MobiDB-lite"/>
    </source>
</evidence>
<proteinExistence type="predicted"/>
<gene>
    <name evidence="3" type="ORF">R5R35_006563</name>
</gene>
<dbReference type="PROSITE" id="PS51505">
    <property type="entry name" value="SCA7"/>
    <property type="match status" value="1"/>
</dbReference>
<evidence type="ECO:0000313" key="4">
    <source>
        <dbReference type="Proteomes" id="UP001378592"/>
    </source>
</evidence>
<dbReference type="Proteomes" id="UP001378592">
    <property type="component" value="Unassembled WGS sequence"/>
</dbReference>
<feature type="compositionally biased region" description="Polar residues" evidence="1">
    <location>
        <begin position="379"/>
        <end position="394"/>
    </location>
</feature>
<accession>A0AAN9Z4S4</accession>
<feature type="compositionally biased region" description="Low complexity" evidence="1">
    <location>
        <begin position="395"/>
        <end position="413"/>
    </location>
</feature>
<sequence>MAADGDCPSQFAGQPWSVWTEHLGRDSPISDEEEIERKHQADAMRLPREDMGLFGHCPERDPFYTVVCEFCNTLVKPQGLRNHMDLWHKVTTVESTHGLEPSEKTIKCTVGPKAGPGAKANSGTVKIKVKKPQSSSSTSVPMERLLASNQPHAGSVLPADGVVALSKGADKILLQSEKAVGMGRSQTVSTGPVSLQVVVELATIMSILPRRAFQAISETLNTATTTTTTTAATATSHNHSLNITPGDQLNHSQRISGSPQKKRLKSDKLPIKEREYDPDKHCGVWNEESNKHCTRSLTCKTHSISMRRAVMGRSKYFDKLLADHRAAKEVAGKLGKALGIVQVAGLDGDGAQLPSPVNGSTTAVPAADLPTSCLGSLPTPMSLSPDPQVNGIQNSSSEPHSPHSPSFPASDPPLITLPDLTIDSFEPVTSLVSLPSKSPVLNSVAHFSPGACHLPRPPEESLEFVPKLEEVTWLRSQPKPLTVCSFSSRKLGGVEANNRRVELFCHGLKTALTEGCLRIPHSILRTAKEKVLAVRHKPVVAKRVVWHS</sequence>
<keyword evidence="4" id="KW-1185">Reference proteome</keyword>
<dbReference type="InterPro" id="IPR052237">
    <property type="entry name" value="Ataxin-7-like_regulator"/>
</dbReference>
<organism evidence="3 4">
    <name type="scientific">Gryllus longicercus</name>
    <dbReference type="NCBI Taxonomy" id="2509291"/>
    <lineage>
        <taxon>Eukaryota</taxon>
        <taxon>Metazoa</taxon>
        <taxon>Ecdysozoa</taxon>
        <taxon>Arthropoda</taxon>
        <taxon>Hexapoda</taxon>
        <taxon>Insecta</taxon>
        <taxon>Pterygota</taxon>
        <taxon>Neoptera</taxon>
        <taxon>Polyneoptera</taxon>
        <taxon>Orthoptera</taxon>
        <taxon>Ensifera</taxon>
        <taxon>Gryllidea</taxon>
        <taxon>Grylloidea</taxon>
        <taxon>Gryllidae</taxon>
        <taxon>Gryllinae</taxon>
        <taxon>Gryllus</taxon>
    </lineage>
</organism>
<feature type="domain" description="SCA7" evidence="2">
    <location>
        <begin position="269"/>
        <end position="336"/>
    </location>
</feature>
<dbReference type="AlphaFoldDB" id="A0AAN9Z4S4"/>
<evidence type="ECO:0000313" key="3">
    <source>
        <dbReference type="EMBL" id="KAK7861645.1"/>
    </source>
</evidence>
<feature type="region of interest" description="Disordered" evidence="1">
    <location>
        <begin position="238"/>
        <end position="266"/>
    </location>
</feature>
<feature type="compositionally biased region" description="Polar residues" evidence="1">
    <location>
        <begin position="238"/>
        <end position="259"/>
    </location>
</feature>
<name>A0AAN9Z4S4_9ORTH</name>
<dbReference type="Gene3D" id="6.10.140.1270">
    <property type="match status" value="1"/>
</dbReference>
<protein>
    <recommendedName>
        <fullName evidence="2">SCA7 domain-containing protein</fullName>
    </recommendedName>
</protein>
<dbReference type="Pfam" id="PF08313">
    <property type="entry name" value="SCA7"/>
    <property type="match status" value="1"/>
</dbReference>
<dbReference type="PANTHER" id="PTHR15117:SF24">
    <property type="entry name" value="SCA7 DOMAIN-CONTAINING PROTEIN"/>
    <property type="match status" value="1"/>
</dbReference>
<evidence type="ECO:0000259" key="2">
    <source>
        <dbReference type="PROSITE" id="PS51505"/>
    </source>
</evidence>
<comment type="caution">
    <text evidence="3">The sequence shown here is derived from an EMBL/GenBank/DDBJ whole genome shotgun (WGS) entry which is preliminary data.</text>
</comment>
<reference evidence="3 4" key="1">
    <citation type="submission" date="2024-03" db="EMBL/GenBank/DDBJ databases">
        <title>The genome assembly and annotation of the cricket Gryllus longicercus Weissman &amp; Gray.</title>
        <authorList>
            <person name="Szrajer S."/>
            <person name="Gray D."/>
            <person name="Ylla G."/>
        </authorList>
    </citation>
    <scope>NUCLEOTIDE SEQUENCE [LARGE SCALE GENOMIC DNA]</scope>
    <source>
        <strain evidence="3">DAG 2021-001</strain>
        <tissue evidence="3">Whole body minus gut</tissue>
    </source>
</reference>